<comment type="caution">
    <text evidence="1">The sequence shown here is derived from an EMBL/GenBank/DDBJ whole genome shotgun (WGS) entry which is preliminary data.</text>
</comment>
<reference evidence="1 2" key="1">
    <citation type="submission" date="2019-05" db="EMBL/GenBank/DDBJ databases">
        <title>Arcobacter cibarius and Arcobacter thereius providing challenges in identification an antibiotic susceptibility and Quinolone resistance.</title>
        <authorList>
            <person name="Busch A."/>
            <person name="Hanel I."/>
            <person name="Hotzel H."/>
            <person name="Tomaso H."/>
        </authorList>
    </citation>
    <scope>NUCLEOTIDE SEQUENCE [LARGE SCALE GENOMIC DNA]</scope>
    <source>
        <strain evidence="1 2">16CS0831-2</strain>
    </source>
</reference>
<dbReference type="EMBL" id="VBUC01000009">
    <property type="protein sequence ID" value="TLS99943.1"/>
    <property type="molecule type" value="Genomic_DNA"/>
</dbReference>
<evidence type="ECO:0000313" key="2">
    <source>
        <dbReference type="Proteomes" id="UP000305417"/>
    </source>
</evidence>
<dbReference type="Proteomes" id="UP000305417">
    <property type="component" value="Unassembled WGS sequence"/>
</dbReference>
<accession>A0ABY2V540</accession>
<dbReference type="RefSeq" id="WP_138140186.1">
    <property type="nucleotide sequence ID" value="NZ_VBUC01000009.1"/>
</dbReference>
<evidence type="ECO:0000313" key="1">
    <source>
        <dbReference type="EMBL" id="TLS99943.1"/>
    </source>
</evidence>
<proteinExistence type="predicted"/>
<name>A0ABY2V540_9BACT</name>
<protein>
    <recommendedName>
        <fullName evidence="3">N-acetyltransferase domain-containing protein</fullName>
    </recommendedName>
</protein>
<evidence type="ECO:0008006" key="3">
    <source>
        <dbReference type="Google" id="ProtNLM"/>
    </source>
</evidence>
<gene>
    <name evidence="1" type="ORF">FE247_05270</name>
</gene>
<sequence>MSFKIFSLAKKDLLQINKILIKEIGASETKDISKSLKNGFAKKIVVQNKIIGFCIATEFTNHISLSYYYLDEEYRRKPVSLFFFAYCFSHLSHKPIYVKKNKNFDMYSRYFENTEEEGIIKFTNLRKDYEWVELLKLFQM</sequence>
<keyword evidence="2" id="KW-1185">Reference proteome</keyword>
<dbReference type="SUPFAM" id="SSF55729">
    <property type="entry name" value="Acyl-CoA N-acyltransferases (Nat)"/>
    <property type="match status" value="1"/>
</dbReference>
<organism evidence="1 2">
    <name type="scientific">Aliarcobacter cibarius</name>
    <dbReference type="NCBI Taxonomy" id="255507"/>
    <lineage>
        <taxon>Bacteria</taxon>
        <taxon>Pseudomonadati</taxon>
        <taxon>Campylobacterota</taxon>
        <taxon>Epsilonproteobacteria</taxon>
        <taxon>Campylobacterales</taxon>
        <taxon>Arcobacteraceae</taxon>
        <taxon>Aliarcobacter</taxon>
    </lineage>
</organism>
<dbReference type="InterPro" id="IPR016181">
    <property type="entry name" value="Acyl_CoA_acyltransferase"/>
</dbReference>